<keyword evidence="3" id="KW-1185">Reference proteome</keyword>
<proteinExistence type="predicted"/>
<organism evidence="2 3">
    <name type="scientific">Alicyclobacillus tolerans</name>
    <dbReference type="NCBI Taxonomy" id="90970"/>
    <lineage>
        <taxon>Bacteria</taxon>
        <taxon>Bacillati</taxon>
        <taxon>Bacillota</taxon>
        <taxon>Bacilli</taxon>
        <taxon>Bacillales</taxon>
        <taxon>Alicyclobacillaceae</taxon>
        <taxon>Alicyclobacillus</taxon>
    </lineage>
</organism>
<dbReference type="AlphaFoldDB" id="A0A1M6UUW4"/>
<keyword evidence="1" id="KW-1133">Transmembrane helix</keyword>
<reference evidence="3" key="1">
    <citation type="submission" date="2016-11" db="EMBL/GenBank/DDBJ databases">
        <authorList>
            <person name="Varghese N."/>
            <person name="Submissions S."/>
        </authorList>
    </citation>
    <scope>NUCLEOTIDE SEQUENCE [LARGE SCALE GENOMIC DNA]</scope>
    <source>
        <strain evidence="3">USBA-503</strain>
    </source>
</reference>
<evidence type="ECO:0000313" key="3">
    <source>
        <dbReference type="Proteomes" id="UP000184016"/>
    </source>
</evidence>
<dbReference type="EMBL" id="FRAF01000021">
    <property type="protein sequence ID" value="SHK72846.1"/>
    <property type="molecule type" value="Genomic_DNA"/>
</dbReference>
<accession>A0A1M6UUW4</accession>
<keyword evidence="1" id="KW-0472">Membrane</keyword>
<name>A0A1M6UUW4_9BACL</name>
<evidence type="ECO:0000256" key="1">
    <source>
        <dbReference type="SAM" id="Phobius"/>
    </source>
</evidence>
<evidence type="ECO:0000313" key="2">
    <source>
        <dbReference type="EMBL" id="SHK72846.1"/>
    </source>
</evidence>
<dbReference type="Proteomes" id="UP000184016">
    <property type="component" value="Unassembled WGS sequence"/>
</dbReference>
<protein>
    <submittedName>
        <fullName evidence="2">Uncharacterized protein</fullName>
    </submittedName>
</protein>
<keyword evidence="1" id="KW-0812">Transmembrane</keyword>
<sequence>MHTVPILGILMMVMMMFFMRRIIMGRHNNHHYNDLSEVMREIRGLRPDIKELKQQRNKEDF</sequence>
<dbReference type="STRING" id="1830138.SAMN05443507_1217"/>
<gene>
    <name evidence="2" type="ORF">SAMN05443507_1217</name>
</gene>
<dbReference type="RefSeq" id="WP_072874756.1">
    <property type="nucleotide sequence ID" value="NZ_FRAF01000021.1"/>
</dbReference>
<feature type="transmembrane region" description="Helical" evidence="1">
    <location>
        <begin position="6"/>
        <end position="23"/>
    </location>
</feature>